<organism evidence="1 2">
    <name type="scientific">Chitinophaga ginsengisegetis</name>
    <dbReference type="NCBI Taxonomy" id="393003"/>
    <lineage>
        <taxon>Bacteria</taxon>
        <taxon>Pseudomonadati</taxon>
        <taxon>Bacteroidota</taxon>
        <taxon>Chitinophagia</taxon>
        <taxon>Chitinophagales</taxon>
        <taxon>Chitinophagaceae</taxon>
        <taxon>Chitinophaga</taxon>
    </lineage>
</organism>
<protein>
    <recommendedName>
        <fullName evidence="3">Cytochrome c domain-containing protein</fullName>
    </recommendedName>
</protein>
<proteinExistence type="predicted"/>
<dbReference type="Proteomes" id="UP000190166">
    <property type="component" value="Unassembled WGS sequence"/>
</dbReference>
<sequence length="116" mass="12249">MKFFFGLVCIVIILVIACKKKGTDNLNPGEVDCGSFTTTFSTTVKPLMISSCAKSGCHAAGSTSGPGELTTYSQIFNSRAAIRNAVANGTMPRDTTFTAMQKAIITCWIDAGAQNN</sequence>
<name>A0A1T5NNZ1_9BACT</name>
<evidence type="ECO:0008006" key="3">
    <source>
        <dbReference type="Google" id="ProtNLM"/>
    </source>
</evidence>
<gene>
    <name evidence="1" type="ORF">SAMN05660461_2459</name>
</gene>
<evidence type="ECO:0000313" key="2">
    <source>
        <dbReference type="Proteomes" id="UP000190166"/>
    </source>
</evidence>
<evidence type="ECO:0000313" key="1">
    <source>
        <dbReference type="EMBL" id="SKD02244.1"/>
    </source>
</evidence>
<accession>A0A1T5NNZ1</accession>
<dbReference type="PROSITE" id="PS51257">
    <property type="entry name" value="PROKAR_LIPOPROTEIN"/>
    <property type="match status" value="1"/>
</dbReference>
<dbReference type="EMBL" id="FUZZ01000001">
    <property type="protein sequence ID" value="SKD02244.1"/>
    <property type="molecule type" value="Genomic_DNA"/>
</dbReference>
<dbReference type="STRING" id="393003.SAMN05660461_2459"/>
<reference evidence="1 2" key="1">
    <citation type="submission" date="2017-02" db="EMBL/GenBank/DDBJ databases">
        <authorList>
            <person name="Peterson S.W."/>
        </authorList>
    </citation>
    <scope>NUCLEOTIDE SEQUENCE [LARGE SCALE GENOMIC DNA]</scope>
    <source>
        <strain evidence="1 2">DSM 18108</strain>
    </source>
</reference>
<dbReference type="RefSeq" id="WP_079469635.1">
    <property type="nucleotide sequence ID" value="NZ_FUZZ01000001.1"/>
</dbReference>
<dbReference type="AlphaFoldDB" id="A0A1T5NNZ1"/>
<keyword evidence="2" id="KW-1185">Reference proteome</keyword>